<evidence type="ECO:0000313" key="1">
    <source>
        <dbReference type="EMBL" id="KAG7154145.1"/>
    </source>
</evidence>
<evidence type="ECO:0000313" key="2">
    <source>
        <dbReference type="Proteomes" id="UP000747542"/>
    </source>
</evidence>
<sequence length="105" mass="12001">MSSQGRGGDYLFWSTRHYRLHRSGSHDGADGKCPEVLRMSTRFTSYDNPRMEAVVAVYLCGHWASLPPLFSGSPDLSGRILSLRFSHLAFTRRQNDAKQQNVNRW</sequence>
<accession>A0A8J5MK41</accession>
<dbReference type="Proteomes" id="UP000747542">
    <property type="component" value="Unassembled WGS sequence"/>
</dbReference>
<name>A0A8J5MK41_HOMAM</name>
<proteinExistence type="predicted"/>
<keyword evidence="2" id="KW-1185">Reference proteome</keyword>
<dbReference type="EMBL" id="JAHLQT010045037">
    <property type="protein sequence ID" value="KAG7154145.1"/>
    <property type="molecule type" value="Genomic_DNA"/>
</dbReference>
<dbReference type="AlphaFoldDB" id="A0A8J5MK41"/>
<reference evidence="1" key="1">
    <citation type="journal article" date="2021" name="Sci. Adv.">
        <title>The American lobster genome reveals insights on longevity, neural, and immune adaptations.</title>
        <authorList>
            <person name="Polinski J.M."/>
            <person name="Zimin A.V."/>
            <person name="Clark K.F."/>
            <person name="Kohn A.B."/>
            <person name="Sadowski N."/>
            <person name="Timp W."/>
            <person name="Ptitsyn A."/>
            <person name="Khanna P."/>
            <person name="Romanova D.Y."/>
            <person name="Williams P."/>
            <person name="Greenwood S.J."/>
            <person name="Moroz L.L."/>
            <person name="Walt D.R."/>
            <person name="Bodnar A.G."/>
        </authorList>
    </citation>
    <scope>NUCLEOTIDE SEQUENCE</scope>
    <source>
        <strain evidence="1">GMGI-L3</strain>
    </source>
</reference>
<organism evidence="1 2">
    <name type="scientific">Homarus americanus</name>
    <name type="common">American lobster</name>
    <dbReference type="NCBI Taxonomy" id="6706"/>
    <lineage>
        <taxon>Eukaryota</taxon>
        <taxon>Metazoa</taxon>
        <taxon>Ecdysozoa</taxon>
        <taxon>Arthropoda</taxon>
        <taxon>Crustacea</taxon>
        <taxon>Multicrustacea</taxon>
        <taxon>Malacostraca</taxon>
        <taxon>Eumalacostraca</taxon>
        <taxon>Eucarida</taxon>
        <taxon>Decapoda</taxon>
        <taxon>Pleocyemata</taxon>
        <taxon>Astacidea</taxon>
        <taxon>Nephropoidea</taxon>
        <taxon>Nephropidae</taxon>
        <taxon>Homarus</taxon>
    </lineage>
</organism>
<protein>
    <submittedName>
        <fullName evidence="1">Uncharacterized protein</fullName>
    </submittedName>
</protein>
<comment type="caution">
    <text evidence="1">The sequence shown here is derived from an EMBL/GenBank/DDBJ whole genome shotgun (WGS) entry which is preliminary data.</text>
</comment>
<gene>
    <name evidence="1" type="ORF">Hamer_G028455</name>
</gene>